<dbReference type="RefSeq" id="WP_247628375.1">
    <property type="nucleotide sequence ID" value="NZ_JAHWXN010000001.1"/>
</dbReference>
<evidence type="ECO:0000313" key="3">
    <source>
        <dbReference type="Proteomes" id="UP001300096"/>
    </source>
</evidence>
<dbReference type="PANTHER" id="PTHR18964">
    <property type="entry name" value="ROK (REPRESSOR, ORF, KINASE) FAMILY"/>
    <property type="match status" value="1"/>
</dbReference>
<organism evidence="2 3">
    <name type="scientific">Microbacterium croceum</name>
    <dbReference type="NCBI Taxonomy" id="2851645"/>
    <lineage>
        <taxon>Bacteria</taxon>
        <taxon>Bacillati</taxon>
        <taxon>Actinomycetota</taxon>
        <taxon>Actinomycetes</taxon>
        <taxon>Micrococcales</taxon>
        <taxon>Microbacteriaceae</taxon>
        <taxon>Microbacterium</taxon>
    </lineage>
</organism>
<dbReference type="PANTHER" id="PTHR18964:SF169">
    <property type="entry name" value="N-ACETYLMANNOSAMINE KINASE"/>
    <property type="match status" value="1"/>
</dbReference>
<evidence type="ECO:0000313" key="2">
    <source>
        <dbReference type="EMBL" id="MCK2034923.1"/>
    </source>
</evidence>
<protein>
    <submittedName>
        <fullName evidence="2">ROK family protein</fullName>
    </submittedName>
</protein>
<accession>A0ABT0FA71</accession>
<reference evidence="2 3" key="1">
    <citation type="submission" date="2021-06" db="EMBL/GenBank/DDBJ databases">
        <title>Genome-based taxonomic framework of Microbacterium strains isolated from marine environment, the description of four new species and reclassification of four preexisting species.</title>
        <authorList>
            <person name="Lee S.D."/>
            <person name="Kim S.-M."/>
            <person name="Byeon Y.-S."/>
            <person name="Yang H.L."/>
            <person name="Kim I.S."/>
        </authorList>
    </citation>
    <scope>NUCLEOTIDE SEQUENCE [LARGE SCALE GENOMIC DNA]</scope>
    <source>
        <strain evidence="2 3">SSW1-49</strain>
    </source>
</reference>
<sequence>MTRPERMIVALDIGGTKIASALVDGTGVLRSPVSRISTPREGDGIVRAVIEQAIAARDAADGRVDAIGIATAGVIDRRGRVVAATDLLPGWAGRDLADDVQSALGAPTTVLNDVHATAVAEHALGSARGLENALIVAVGTGLGGAIVSQGRLLHGRSGLAGTVAHLPSGLHEGRRCACGEIDHLEPYVSGPGMQLTYRGLSGRDWKLEQIADASRQGDAFALEALASGGRLLGRSLAHLSTTLDPDVVVVGGGVAGTGDPYWSALRRNFAENAHDLIAPVPVRAAALGTDAPLAGAALAAVEALTAREEEGR</sequence>
<proteinExistence type="inferred from homology"/>
<comment type="caution">
    <text evidence="2">The sequence shown here is derived from an EMBL/GenBank/DDBJ whole genome shotgun (WGS) entry which is preliminary data.</text>
</comment>
<dbReference type="Gene3D" id="3.30.420.40">
    <property type="match status" value="2"/>
</dbReference>
<dbReference type="InterPro" id="IPR000600">
    <property type="entry name" value="ROK"/>
</dbReference>
<dbReference type="InterPro" id="IPR043129">
    <property type="entry name" value="ATPase_NBD"/>
</dbReference>
<dbReference type="SUPFAM" id="SSF53067">
    <property type="entry name" value="Actin-like ATPase domain"/>
    <property type="match status" value="1"/>
</dbReference>
<evidence type="ECO:0000256" key="1">
    <source>
        <dbReference type="ARBA" id="ARBA00006479"/>
    </source>
</evidence>
<gene>
    <name evidence="2" type="ORF">KZC51_02130</name>
</gene>
<name>A0ABT0FA71_9MICO</name>
<dbReference type="Pfam" id="PF00480">
    <property type="entry name" value="ROK"/>
    <property type="match status" value="1"/>
</dbReference>
<dbReference type="Proteomes" id="UP001300096">
    <property type="component" value="Unassembled WGS sequence"/>
</dbReference>
<keyword evidence="3" id="KW-1185">Reference proteome</keyword>
<comment type="similarity">
    <text evidence="1">Belongs to the ROK (NagC/XylR) family.</text>
</comment>
<dbReference type="EMBL" id="JAHWXN010000001">
    <property type="protein sequence ID" value="MCK2034923.1"/>
    <property type="molecule type" value="Genomic_DNA"/>
</dbReference>